<sequence length="75" mass="8831">MCSKINVKEVNLKNHLLQHMCQKMLDNQKKLGKKLPMKSFQTTNLFTKEQQYARVCGQSNGNKDTLYMYDFLKSQ</sequence>
<gene>
    <name evidence="1" type="ORF">T05_2144</name>
</gene>
<dbReference type="AlphaFoldDB" id="A0A0V0TM57"/>
<keyword evidence="2" id="KW-1185">Reference proteome</keyword>
<comment type="caution">
    <text evidence="1">The sequence shown here is derived from an EMBL/GenBank/DDBJ whole genome shotgun (WGS) entry which is preliminary data.</text>
</comment>
<protein>
    <submittedName>
        <fullName evidence="1">Uncharacterized protein</fullName>
    </submittedName>
</protein>
<reference evidence="1 2" key="1">
    <citation type="submission" date="2015-01" db="EMBL/GenBank/DDBJ databases">
        <title>Evolution of Trichinella species and genotypes.</title>
        <authorList>
            <person name="Korhonen P.K."/>
            <person name="Edoardo P."/>
            <person name="Giuseppe L.R."/>
            <person name="Gasser R.B."/>
        </authorList>
    </citation>
    <scope>NUCLEOTIDE SEQUENCE [LARGE SCALE GENOMIC DNA]</scope>
    <source>
        <strain evidence="1">ISS417</strain>
    </source>
</reference>
<dbReference type="EMBL" id="JYDJ01000209">
    <property type="protein sequence ID" value="KRX40125.1"/>
    <property type="molecule type" value="Genomic_DNA"/>
</dbReference>
<proteinExistence type="predicted"/>
<evidence type="ECO:0000313" key="1">
    <source>
        <dbReference type="EMBL" id="KRX40125.1"/>
    </source>
</evidence>
<organism evidence="1 2">
    <name type="scientific">Trichinella murrelli</name>
    <dbReference type="NCBI Taxonomy" id="144512"/>
    <lineage>
        <taxon>Eukaryota</taxon>
        <taxon>Metazoa</taxon>
        <taxon>Ecdysozoa</taxon>
        <taxon>Nematoda</taxon>
        <taxon>Enoplea</taxon>
        <taxon>Dorylaimia</taxon>
        <taxon>Trichinellida</taxon>
        <taxon>Trichinellidae</taxon>
        <taxon>Trichinella</taxon>
    </lineage>
</organism>
<name>A0A0V0TM57_9BILA</name>
<dbReference type="Proteomes" id="UP000055048">
    <property type="component" value="Unassembled WGS sequence"/>
</dbReference>
<evidence type="ECO:0000313" key="2">
    <source>
        <dbReference type="Proteomes" id="UP000055048"/>
    </source>
</evidence>
<accession>A0A0V0TM57</accession>